<feature type="region of interest" description="Disordered" evidence="2">
    <location>
        <begin position="2871"/>
        <end position="2910"/>
    </location>
</feature>
<dbReference type="GO" id="GO:0008017">
    <property type="term" value="F:microtubule binding"/>
    <property type="evidence" value="ECO:0007669"/>
    <property type="project" value="InterPro"/>
</dbReference>
<feature type="region of interest" description="Disordered" evidence="2">
    <location>
        <begin position="1883"/>
        <end position="2047"/>
    </location>
</feature>
<feature type="region of interest" description="Disordered" evidence="2">
    <location>
        <begin position="1439"/>
        <end position="1617"/>
    </location>
</feature>
<feature type="compositionally biased region" description="Basic and acidic residues" evidence="2">
    <location>
        <begin position="1516"/>
        <end position="1527"/>
    </location>
</feature>
<feature type="region of interest" description="Disordered" evidence="2">
    <location>
        <begin position="1144"/>
        <end position="1266"/>
    </location>
</feature>
<feature type="compositionally biased region" description="Polar residues" evidence="2">
    <location>
        <begin position="2361"/>
        <end position="2378"/>
    </location>
</feature>
<feature type="compositionally biased region" description="Basic and acidic residues" evidence="2">
    <location>
        <begin position="2456"/>
        <end position="2467"/>
    </location>
</feature>
<feature type="compositionally biased region" description="Low complexity" evidence="2">
    <location>
        <begin position="452"/>
        <end position="461"/>
    </location>
</feature>
<keyword evidence="1" id="KW-0175">Coiled coil</keyword>
<feature type="coiled-coil region" evidence="1">
    <location>
        <begin position="1653"/>
        <end position="1730"/>
    </location>
</feature>
<gene>
    <name evidence="5" type="primary">cep350</name>
</gene>
<feature type="compositionally biased region" description="Low complexity" evidence="2">
    <location>
        <begin position="1101"/>
        <end position="1121"/>
    </location>
</feature>
<feature type="region of interest" description="Disordered" evidence="2">
    <location>
        <begin position="2094"/>
        <end position="2487"/>
    </location>
</feature>
<feature type="compositionally biased region" description="Polar residues" evidence="2">
    <location>
        <begin position="883"/>
        <end position="896"/>
    </location>
</feature>
<feature type="region of interest" description="Disordered" evidence="2">
    <location>
        <begin position="744"/>
        <end position="771"/>
    </location>
</feature>
<dbReference type="RefSeq" id="XP_030639657.1">
    <property type="nucleotide sequence ID" value="XM_030783797.1"/>
</dbReference>
<feature type="compositionally biased region" description="Low complexity" evidence="2">
    <location>
        <begin position="1055"/>
        <end position="1064"/>
    </location>
</feature>
<feature type="compositionally biased region" description="Polar residues" evidence="2">
    <location>
        <begin position="427"/>
        <end position="451"/>
    </location>
</feature>
<name>A0A6J2W6L8_CHACN</name>
<dbReference type="Gene3D" id="2.30.30.190">
    <property type="entry name" value="CAP Gly-rich-like domain"/>
    <property type="match status" value="1"/>
</dbReference>
<sequence>MWTHTRSEAPVHASSMPAGLDNRRELSSALKNLPQTKTALRHIENHLEAVPSSGVMLASVADSRKTSGTGTRKVSRRDGQHSEDPSVAASKSRGRAGHSPDKSSRSPLRSTTLDNNVRKDSGVEFKDPLSSYREPTTPPSAAYLEALGLLPETSCSALQDPAPSQMVYQRDTRNQQTFDLDSTRSSAFESTAVRYLNDQHALDLAAARGVARAGGPGRERPEPRAAESSLLNEISQASSSPGSASHRLENLRRRQPDDKLEKLKERIRRQREHLEESAERDRLLGYLEQPVGIGGAAGVNVTVPAAKVRKVTTAPPPPIYKGFSTSETKIRTPDGKVWGEEAFHNLSREIYRDLTRQLTESTKPKQKAPEKVKEKKPSKPVRKIHRSASVPDPDTKTAISTSSWRDGQRLVKMILGPAPRLPRESQTDSTARATRTGPMSRSSSDPRPQLNQRSRPSSTQRSRQRGRSEEHGRGSEMSQSGSARPVGAEREKTSNADLLSADIRGILDDLQLDSKEEEPRRESRQRRPASASHARASARVSRSASPGKGAAEAPEPAPKRRHYDADTVRQYMARQQEERKRRLAEERRAQREETERKNKRLQELYKRQREGVAKAHAVPDSPAHKRLQETYTKLLLEQAQLGEELPCAPAPTIVSQQLRPLYQPSGESDKENKRQDRPQSASSSSDLSLHEHQPQPLSRNDLGIAGSSWMQPDWCNPAVVRNSGPLAPPSGQLFTRLLNLDSEPTVPDRDGTHARSHPAAFGGPAADSSRSKMSRIEALRATATSLSSRIESEARKLAGAGVNYGCAHDMGTGLPTQPQEEHRWAKLASPPVKEGSSDPDDLALKIRQLLSAGHTTYDGVLPGAGNLHSFRDQRERGTDAGDLQSTAARSPPTFRNQSERHLRTPPHNTFKNNHLDSSGGSISEGPLLSEGSPSEGAGSPRDSLERVPKAAQHFGATDFCAAQHNGFDQISRFQREAEKYSAYNAGPMTRESKGPWEELAKGSPHSVINIFTKNLNSYNKVMEERGERGSPAVCSNLSVANSLDGAAYEDDFISSHGSGDVSHSSAKRTPNGLSDHIVNSPAEEALRGRSAYEPRASDLLPQRSSGSTPVSSPRSDSSVSKRASEKVVERPLVEGLRSVSSLASDLMSNGSRRGGSERGSARSSVRGTDTDSTLGGASVPSIHSLGSESKRSPRSPVGTPSASPIGSASPRVSPGSGSPPGAVSKGSGSPHATQPRSSSSSSSTVRGKTFAPPSGAEPHPPASGELQFNPAALHQRFSAEFSYLDAVEESVRQLSDAERVRGVCLAQQESVSLAQILKAQQQRHERDLYMLKMKAEQEALETKRQLEETRQRAARAHAELQESMVQAQHAALGGLHETASKMISQQAEAARNTADAARHIREMTELARSQIAGALTVPAPPATNALYENQGQEQHGFVKQLHSHTDTDSSKSAASPGRTRSDGPATPLDSLSGSIPSRRPTISGGGSSNSASAGSSDHRDRSTGSRKAAVSCSVEEEVHTAADESIRTDSAPSLVDEKGDSTSVASEYSLKFDESMTEDEIEEQSFRSLLPSEAHRRGTMEKRHSPRGEPDDDRGRERPSPHDHSKDGSMAFSSGQDSFSKFTMEMVRQYMKEEEVRAQHQSSLLRLRQRALKEKTKAELAWLEHQKRRLRDKGEDDKMPPIRKKQRGLILKLQQEQAEIKRLQEANRAARKERQLLLKQQEEIERMRSTTLKIKERLKCAGEANQESSVSDALEETAAPSVIVTDAETRSPSPVSVSGSETSSIMQKLKKMRSHMDEKHCSPVHYFFSVFTAHHWASLSVCLPNLHPKFQLFIYNQLVRFLTKREQQLMQRRRHAEELLEWRHRLDAEEVEVRRMEKQALAAWEKDEAHSTQQRRDSPSASTSPKANGSPGGPTDREVGSEDDYSPAPSVSSVHTELSAQEQLASPSTDRPVSEVLSTHKTSSPPSDTAYSQEFESSSENKRSPSGKASLSTSRHPDSSRAGTSAGSKSQLRSVSRTTDPRVTDAPSSAPSESTSDQSDIESRIRALKEELRKRKLVACQLKKEQKRRHKERLKAQEASLLKQLESYNDFIQKTTAELNKEPDSTPAAKPQIKAPTSATEKPRIKPPPLQRPETSKNWKIVTESDKSEKVLTDSPIDKDDPTASEHSKYTSVHEDISSDEDPPTVTPTPVLGSPEHMTGLKSLLSPEPLPSHFSEHGFGQEEPAKPQVTDSGDESIISSHRSEVVEELEFVKSEGSENEHHSQSGEHSGPLFKLDLQASSPQLPSLEHKDSPESGEENQSRMRNHQESTRDDSVDSEKDSKFKEPLSNLSTVEKPQIPDHQSTEKSPSIVDRSYTPDLETVSNTADLANHKQASSPSVPGYNDDFESSFESSLREDKKGSKPASPSIAENTEKSYKSPFYSSEEEIEEELSVKSGTTNGSFHHEKPVELNSQASDLREEFKEDTSHLKKVPTSMPSQTPHSQIDEMPSFSVGDRVLVSNVQPGTLRFKGQTNFANGFWAGVELDKSEGSNNGTYDDVVYFQCREGHGIFAPPDKISHLPEKFETYSDNTEDEDSFDEQSNKKAKKHSSENQALDRNLMNKKEEKSNKSEFSEKGSSDDTDKPVELQTKLTSSGKDNFLKSNLNLDLSDINYKILDNLDGDKHPVPNGGSRDIILEFEDASANDGGLQIADLDKAASKNQAPGTDKSTVDLHQGTASLSSEELIVPKVDEQDSNERKTLDAFADTLLDNFVKDAVKQFQHIKKNKDEKIMAANQIKGDFVNEDDGLGGVKVSLLRPSSSRSVDSFRTFFDDEQEEVASPELCNRPKSPVLGASGQEELAKRLAELELNQELLDFVEEPDWFDEDYGLSSRKEQQKLKRQQQQQQQEGLTGSLGLSTGEVKTPPRPELPVQAKTPEEPVMIVPHTAPEVEKLVSAATQEIWTRCNLGQGCQTLTDASKPQASKEFLGSDTEDQEACCKRSYRQAVFDLSWELIQEIFAEDPNSAQPQWVKPRRVSSSYSHRVKCPNDMSKVQEFVTSEVLKLYGLKKDQNHKMDWQKMLKFGRKKRDRVDHILVQELHEEESQWVNYDEDELYVKMQLADGIFDALLKDTVEVLSQIHEKRSKRAVC</sequence>
<feature type="compositionally biased region" description="Polar residues" evidence="2">
    <location>
        <begin position="1929"/>
        <end position="1978"/>
    </location>
</feature>
<feature type="region of interest" description="Disordered" evidence="2">
    <location>
        <begin position="1055"/>
        <end position="1129"/>
    </location>
</feature>
<feature type="region of interest" description="Disordered" evidence="2">
    <location>
        <begin position="662"/>
        <end position="704"/>
    </location>
</feature>
<dbReference type="SUPFAM" id="SSF74924">
    <property type="entry name" value="Cap-Gly domain"/>
    <property type="match status" value="1"/>
</dbReference>
<feature type="compositionally biased region" description="Basic and acidic residues" evidence="2">
    <location>
        <begin position="1573"/>
        <end position="1607"/>
    </location>
</feature>
<evidence type="ECO:0000256" key="1">
    <source>
        <dbReference type="SAM" id="Coils"/>
    </source>
</evidence>
<dbReference type="Proteomes" id="UP000504632">
    <property type="component" value="Chromosome 9"/>
</dbReference>
<feature type="compositionally biased region" description="Basic and acidic residues" evidence="2">
    <location>
        <begin position="667"/>
        <end position="677"/>
    </location>
</feature>
<feature type="compositionally biased region" description="Low complexity" evidence="2">
    <location>
        <begin position="1206"/>
        <end position="1230"/>
    </location>
</feature>
<feature type="region of interest" description="Disordered" evidence="2">
    <location>
        <begin position="212"/>
        <end position="260"/>
    </location>
</feature>
<feature type="compositionally biased region" description="Polar residues" evidence="2">
    <location>
        <begin position="105"/>
        <end position="115"/>
    </location>
</feature>
<dbReference type="OrthoDB" id="306254at2759"/>
<feature type="compositionally biased region" description="Basic and acidic residues" evidence="2">
    <location>
        <begin position="246"/>
        <end position="260"/>
    </location>
</feature>
<feature type="compositionally biased region" description="Low complexity" evidence="2">
    <location>
        <begin position="235"/>
        <end position="245"/>
    </location>
</feature>
<dbReference type="CTD" id="9857"/>
<feature type="compositionally biased region" description="Basic and acidic residues" evidence="2">
    <location>
        <begin position="575"/>
        <end position="601"/>
    </location>
</feature>
<dbReference type="PANTHER" id="PTHR13958">
    <property type="entry name" value="CENTROSOME-ASSOCIATED PROTEIN 350"/>
    <property type="match status" value="1"/>
</dbReference>
<feature type="compositionally biased region" description="Low complexity" evidence="2">
    <location>
        <begin position="528"/>
        <end position="554"/>
    </location>
</feature>
<feature type="compositionally biased region" description="Low complexity" evidence="2">
    <location>
        <begin position="2879"/>
        <end position="2898"/>
    </location>
</feature>
<keyword evidence="4" id="KW-1185">Reference proteome</keyword>
<dbReference type="InterPro" id="IPR028750">
    <property type="entry name" value="CEP350/CC187"/>
</dbReference>
<dbReference type="GeneID" id="115820283"/>
<feature type="region of interest" description="Disordered" evidence="2">
    <location>
        <begin position="815"/>
        <end position="839"/>
    </location>
</feature>
<feature type="compositionally biased region" description="Polar residues" evidence="2">
    <location>
        <begin position="2628"/>
        <end position="2639"/>
    </location>
</feature>
<dbReference type="InterPro" id="IPR036859">
    <property type="entry name" value="CAP-Gly_dom_sf"/>
</dbReference>
<feature type="compositionally biased region" description="Basic and acidic residues" evidence="2">
    <location>
        <begin position="367"/>
        <end position="377"/>
    </location>
</feature>
<feature type="compositionally biased region" description="Basic and acidic residues" evidence="2">
    <location>
        <begin position="2287"/>
        <end position="2325"/>
    </location>
</feature>
<feature type="compositionally biased region" description="Basic and acidic residues" evidence="2">
    <location>
        <begin position="2214"/>
        <end position="2225"/>
    </location>
</feature>
<proteinExistence type="predicted"/>
<dbReference type="Pfam" id="PF01302">
    <property type="entry name" value="CAP_GLY"/>
    <property type="match status" value="1"/>
</dbReference>
<dbReference type="PROSITE" id="PS50245">
    <property type="entry name" value="CAP_GLY_2"/>
    <property type="match status" value="1"/>
</dbReference>
<feature type="compositionally biased region" description="Polar residues" evidence="2">
    <location>
        <begin position="2001"/>
        <end position="2018"/>
    </location>
</feature>
<evidence type="ECO:0000256" key="2">
    <source>
        <dbReference type="SAM" id="MobiDB-lite"/>
    </source>
</evidence>
<feature type="region of interest" description="Disordered" evidence="2">
    <location>
        <begin position="357"/>
        <end position="601"/>
    </location>
</feature>
<feature type="compositionally biased region" description="Low complexity" evidence="2">
    <location>
        <begin position="929"/>
        <end position="940"/>
    </location>
</feature>
<feature type="coiled-coil region" evidence="1">
    <location>
        <begin position="2057"/>
        <end position="2084"/>
    </location>
</feature>
<organism evidence="4 5">
    <name type="scientific">Chanos chanos</name>
    <name type="common">Milkfish</name>
    <name type="synonym">Mugil chanos</name>
    <dbReference type="NCBI Taxonomy" id="29144"/>
    <lineage>
        <taxon>Eukaryota</taxon>
        <taxon>Metazoa</taxon>
        <taxon>Chordata</taxon>
        <taxon>Craniata</taxon>
        <taxon>Vertebrata</taxon>
        <taxon>Euteleostomi</taxon>
        <taxon>Actinopterygii</taxon>
        <taxon>Neopterygii</taxon>
        <taxon>Teleostei</taxon>
        <taxon>Ostariophysi</taxon>
        <taxon>Gonorynchiformes</taxon>
        <taxon>Chanidae</taxon>
        <taxon>Chanos</taxon>
    </lineage>
</organism>
<dbReference type="SMART" id="SM01052">
    <property type="entry name" value="CAP_GLY"/>
    <property type="match status" value="1"/>
</dbReference>
<reference evidence="5" key="1">
    <citation type="submission" date="2025-08" db="UniProtKB">
        <authorList>
            <consortium name="RefSeq"/>
        </authorList>
    </citation>
    <scope>IDENTIFICATION</scope>
</reference>
<feature type="compositionally biased region" description="Basic and acidic residues" evidence="2">
    <location>
        <begin position="512"/>
        <end position="522"/>
    </location>
</feature>
<feature type="region of interest" description="Disordered" evidence="2">
    <location>
        <begin position="876"/>
        <end position="948"/>
    </location>
</feature>
<feature type="compositionally biased region" description="Basic and acidic residues" evidence="2">
    <location>
        <begin position="2598"/>
        <end position="2624"/>
    </location>
</feature>
<evidence type="ECO:0000313" key="5">
    <source>
        <dbReference type="RefSeq" id="XP_030639657.1"/>
    </source>
</evidence>
<dbReference type="InterPro" id="IPR025486">
    <property type="entry name" value="DUF4378"/>
</dbReference>
<dbReference type="PANTHER" id="PTHR13958:SF3">
    <property type="entry name" value="CAP-GLY DOMAIN-CONTAINING PROTEIN-RELATED"/>
    <property type="match status" value="1"/>
</dbReference>
<dbReference type="Pfam" id="PF14309">
    <property type="entry name" value="DUF4378"/>
    <property type="match status" value="1"/>
</dbReference>
<feature type="compositionally biased region" description="Basic and acidic residues" evidence="2">
    <location>
        <begin position="1084"/>
        <end position="1096"/>
    </location>
</feature>
<feature type="compositionally biased region" description="Polar residues" evidence="2">
    <location>
        <begin position="906"/>
        <end position="921"/>
    </location>
</feature>
<feature type="compositionally biased region" description="Basic and acidic residues" evidence="2">
    <location>
        <begin position="1883"/>
        <end position="1898"/>
    </location>
</feature>
<dbReference type="InParanoid" id="A0A6J2W6L8"/>
<feature type="compositionally biased region" description="Basic and acidic residues" evidence="2">
    <location>
        <begin position="2241"/>
        <end position="2265"/>
    </location>
</feature>
<feature type="region of interest" description="Disordered" evidence="2">
    <location>
        <begin position="61"/>
        <end position="137"/>
    </location>
</feature>
<evidence type="ECO:0000259" key="3">
    <source>
        <dbReference type="PROSITE" id="PS50245"/>
    </source>
</evidence>
<feature type="compositionally biased region" description="Basic and acidic residues" evidence="2">
    <location>
        <begin position="2143"/>
        <end position="2177"/>
    </location>
</feature>
<evidence type="ECO:0000313" key="4">
    <source>
        <dbReference type="Proteomes" id="UP000504632"/>
    </source>
</evidence>
<accession>A0A6J2W6L8</accession>
<feature type="compositionally biased region" description="Basic and acidic residues" evidence="2">
    <location>
        <begin position="116"/>
        <end position="127"/>
    </location>
</feature>
<feature type="domain" description="CAP-Gly" evidence="3">
    <location>
        <begin position="2510"/>
        <end position="2552"/>
    </location>
</feature>
<protein>
    <submittedName>
        <fullName evidence="5">Centrosome-associated protein 350</fullName>
    </submittedName>
</protein>
<feature type="region of interest" description="Disordered" evidence="2">
    <location>
        <begin position="2566"/>
        <end position="2639"/>
    </location>
</feature>
<feature type="coiled-coil region" evidence="1">
    <location>
        <begin position="1332"/>
        <end position="1366"/>
    </location>
</feature>
<dbReference type="InterPro" id="IPR000938">
    <property type="entry name" value="CAP-Gly_domain"/>
</dbReference>
<dbReference type="GO" id="GO:0005813">
    <property type="term" value="C:centrosome"/>
    <property type="evidence" value="ECO:0007669"/>
    <property type="project" value="InterPro"/>
</dbReference>
<feature type="compositionally biased region" description="Polar residues" evidence="2">
    <location>
        <begin position="2026"/>
        <end position="2038"/>
    </location>
</feature>
<dbReference type="GO" id="GO:0034453">
    <property type="term" value="P:microtubule anchoring"/>
    <property type="evidence" value="ECO:0007669"/>
    <property type="project" value="InterPro"/>
</dbReference>